<dbReference type="EMBL" id="JBEZFP010000112">
    <property type="protein sequence ID" value="MEU8138138.1"/>
    <property type="molecule type" value="Genomic_DNA"/>
</dbReference>
<dbReference type="Proteomes" id="UP001551482">
    <property type="component" value="Unassembled WGS sequence"/>
</dbReference>
<evidence type="ECO:0000313" key="2">
    <source>
        <dbReference type="Proteomes" id="UP001551482"/>
    </source>
</evidence>
<protein>
    <submittedName>
        <fullName evidence="1">Uncharacterized protein</fullName>
    </submittedName>
</protein>
<keyword evidence="2" id="KW-1185">Reference proteome</keyword>
<name>A0ABV3DQU9_9ACTN</name>
<gene>
    <name evidence="1" type="ORF">AB0C36_32100</name>
</gene>
<accession>A0ABV3DQU9</accession>
<reference evidence="1 2" key="1">
    <citation type="submission" date="2024-06" db="EMBL/GenBank/DDBJ databases">
        <title>The Natural Products Discovery Center: Release of the First 8490 Sequenced Strains for Exploring Actinobacteria Biosynthetic Diversity.</title>
        <authorList>
            <person name="Kalkreuter E."/>
            <person name="Kautsar S.A."/>
            <person name="Yang D."/>
            <person name="Bader C.D."/>
            <person name="Teijaro C.N."/>
            <person name="Fluegel L."/>
            <person name="Davis C.M."/>
            <person name="Simpson J.R."/>
            <person name="Lauterbach L."/>
            <person name="Steele A.D."/>
            <person name="Gui C."/>
            <person name="Meng S."/>
            <person name="Li G."/>
            <person name="Viehrig K."/>
            <person name="Ye F."/>
            <person name="Su P."/>
            <person name="Kiefer A.F."/>
            <person name="Nichols A."/>
            <person name="Cepeda A.J."/>
            <person name="Yan W."/>
            <person name="Fan B."/>
            <person name="Jiang Y."/>
            <person name="Adhikari A."/>
            <person name="Zheng C.-J."/>
            <person name="Schuster L."/>
            <person name="Cowan T.M."/>
            <person name="Smanski M.J."/>
            <person name="Chevrette M.G."/>
            <person name="De Carvalho L.P.S."/>
            <person name="Shen B."/>
        </authorList>
    </citation>
    <scope>NUCLEOTIDE SEQUENCE [LARGE SCALE GENOMIC DNA]</scope>
    <source>
        <strain evidence="1 2">NPDC048946</strain>
    </source>
</reference>
<sequence>MRPIRNPGGLVRRIVDHPAARCAASCLISAALRRLNVRHAGHSSPDAVVRVQDA</sequence>
<evidence type="ECO:0000313" key="1">
    <source>
        <dbReference type="EMBL" id="MEU8138138.1"/>
    </source>
</evidence>
<comment type="caution">
    <text evidence="1">The sequence shown here is derived from an EMBL/GenBank/DDBJ whole genome shotgun (WGS) entry which is preliminary data.</text>
</comment>
<organism evidence="1 2">
    <name type="scientific">Streptodolium elevatio</name>
    <dbReference type="NCBI Taxonomy" id="3157996"/>
    <lineage>
        <taxon>Bacteria</taxon>
        <taxon>Bacillati</taxon>
        <taxon>Actinomycetota</taxon>
        <taxon>Actinomycetes</taxon>
        <taxon>Kitasatosporales</taxon>
        <taxon>Streptomycetaceae</taxon>
        <taxon>Streptodolium</taxon>
    </lineage>
</organism>
<proteinExistence type="predicted"/>
<dbReference type="RefSeq" id="WP_358361035.1">
    <property type="nucleotide sequence ID" value="NZ_JBEZFP010000112.1"/>
</dbReference>